<dbReference type="Pfam" id="PF00528">
    <property type="entry name" value="BPD_transp_1"/>
    <property type="match status" value="1"/>
</dbReference>
<evidence type="ECO:0000259" key="8">
    <source>
        <dbReference type="PROSITE" id="PS50928"/>
    </source>
</evidence>
<dbReference type="PROSITE" id="PS50928">
    <property type="entry name" value="ABC_TM1"/>
    <property type="match status" value="1"/>
</dbReference>
<keyword evidence="2 7" id="KW-0813">Transport</keyword>
<evidence type="ECO:0000313" key="9">
    <source>
        <dbReference type="EMBL" id="QYC74840.1"/>
    </source>
</evidence>
<feature type="transmembrane region" description="Helical" evidence="7">
    <location>
        <begin position="119"/>
        <end position="138"/>
    </location>
</feature>
<dbReference type="InterPro" id="IPR035906">
    <property type="entry name" value="MetI-like_sf"/>
</dbReference>
<sequence>MKKLISYVFIILFLIGFWEFSARNHSNFGFICPPPSKVFTAGINSSQILLHHFWYTAQSILGGFFLALLLAIFLSAVMLLFPSTQGVLHPLCILVQCLPMFTLAPLVVLWFGWGTKAVIIPTALSIFFPLALTIHQGIKNVPEEFLEQFFLHQATTWQTLLKLRVPYGLPHIFSGLKIAMSAAGFATIAGEWVAAQSGLGILILESRRNYDMAMALAGLSVLTLLTLSLFYGILLLERTTFFFFRMAKSSPKSLPKRKRFALIFPILIIGTTGALCLKEKPQESTFPSTKSFTLLLDWTPNPNHIPLYVGKKKGFFLDEGISLTLKKNTDTSSSLPHLLLEKVDYTLYHSLGILKAAIRGAPIQVVGRLIDSSLQGLIYRKQDGIENLKDLNGRVLGFCLNDSKNLLHLLEALRKHHVVPSEIKNVSADMISPMLTHQIDFLYGAFYNIEGVTISLKGKPIGYFLSDTYGSPTGPQLLICGKRGSQATTSTNLLSMQKALSRSLNFCREHPQEAFAIYAEATKDAPKVLSYEQAQWETTIPLLATTQAPLPLALLQDLLSTLSSTYPDLQAAIDSFDIEKFVSYDSEDSRHTA</sequence>
<dbReference type="Gene3D" id="1.10.3720.10">
    <property type="entry name" value="MetI-like"/>
    <property type="match status" value="1"/>
</dbReference>
<dbReference type="GO" id="GO:0055085">
    <property type="term" value="P:transmembrane transport"/>
    <property type="evidence" value="ECO:0007669"/>
    <property type="project" value="InterPro"/>
</dbReference>
<accession>A0AAQ0EMU8</accession>
<dbReference type="CDD" id="cd06261">
    <property type="entry name" value="TM_PBP2"/>
    <property type="match status" value="1"/>
</dbReference>
<feature type="transmembrane region" description="Helical" evidence="7">
    <location>
        <begin position="60"/>
        <end position="81"/>
    </location>
</feature>
<feature type="transmembrane region" description="Helical" evidence="7">
    <location>
        <begin position="214"/>
        <end position="236"/>
    </location>
</feature>
<organism evidence="9 10">
    <name type="scientific">Chlamydia suis</name>
    <dbReference type="NCBI Taxonomy" id="83559"/>
    <lineage>
        <taxon>Bacteria</taxon>
        <taxon>Pseudomonadati</taxon>
        <taxon>Chlamydiota</taxon>
        <taxon>Chlamydiia</taxon>
        <taxon>Chlamydiales</taxon>
        <taxon>Chlamydiaceae</taxon>
        <taxon>Chlamydia/Chlamydophila group</taxon>
        <taxon>Chlamydia</taxon>
    </lineage>
</organism>
<dbReference type="Gene3D" id="3.40.190.10">
    <property type="entry name" value="Periplasmic binding protein-like II"/>
    <property type="match status" value="2"/>
</dbReference>
<dbReference type="PANTHER" id="PTHR30151">
    <property type="entry name" value="ALKANE SULFONATE ABC TRANSPORTER-RELATED, MEMBRANE SUBUNIT"/>
    <property type="match status" value="1"/>
</dbReference>
<keyword evidence="4 7" id="KW-0812">Transmembrane</keyword>
<dbReference type="AlphaFoldDB" id="A0AAQ0EMU8"/>
<evidence type="ECO:0000256" key="6">
    <source>
        <dbReference type="ARBA" id="ARBA00023136"/>
    </source>
</evidence>
<evidence type="ECO:0000256" key="7">
    <source>
        <dbReference type="RuleBase" id="RU363032"/>
    </source>
</evidence>
<evidence type="ECO:0000256" key="3">
    <source>
        <dbReference type="ARBA" id="ARBA00022475"/>
    </source>
</evidence>
<proteinExistence type="inferred from homology"/>
<dbReference type="Pfam" id="PF09084">
    <property type="entry name" value="NMT1"/>
    <property type="match status" value="1"/>
</dbReference>
<protein>
    <submittedName>
        <fullName evidence="9">ABC transporter substrate-binding protein</fullName>
    </submittedName>
</protein>
<dbReference type="Proteomes" id="UP000825134">
    <property type="component" value="Chromosome"/>
</dbReference>
<evidence type="ECO:0000256" key="4">
    <source>
        <dbReference type="ARBA" id="ARBA00022692"/>
    </source>
</evidence>
<feature type="transmembrane region" description="Helical" evidence="7">
    <location>
        <begin position="93"/>
        <end position="113"/>
    </location>
</feature>
<dbReference type="InterPro" id="IPR015168">
    <property type="entry name" value="SsuA/THI5"/>
</dbReference>
<keyword evidence="5 7" id="KW-1133">Transmembrane helix</keyword>
<keyword evidence="6 7" id="KW-0472">Membrane</keyword>
<comment type="subcellular location">
    <subcellularLocation>
        <location evidence="1 7">Cell membrane</location>
        <topology evidence="1 7">Multi-pass membrane protein</topology>
    </subcellularLocation>
</comment>
<gene>
    <name evidence="9" type="ORF">INQ84_02500</name>
</gene>
<evidence type="ECO:0000256" key="2">
    <source>
        <dbReference type="ARBA" id="ARBA00022448"/>
    </source>
</evidence>
<evidence type="ECO:0000256" key="5">
    <source>
        <dbReference type="ARBA" id="ARBA00022989"/>
    </source>
</evidence>
<evidence type="ECO:0000313" key="10">
    <source>
        <dbReference type="Proteomes" id="UP000825134"/>
    </source>
</evidence>
<dbReference type="RefSeq" id="WP_080122693.1">
    <property type="nucleotide sequence ID" value="NZ_CP063062.1"/>
</dbReference>
<dbReference type="SUPFAM" id="SSF161098">
    <property type="entry name" value="MetI-like"/>
    <property type="match status" value="1"/>
</dbReference>
<dbReference type="EMBL" id="CP063185">
    <property type="protein sequence ID" value="QYC74840.1"/>
    <property type="molecule type" value="Genomic_DNA"/>
</dbReference>
<dbReference type="GO" id="GO:0005886">
    <property type="term" value="C:plasma membrane"/>
    <property type="evidence" value="ECO:0007669"/>
    <property type="project" value="UniProtKB-SubCell"/>
</dbReference>
<dbReference type="InterPro" id="IPR000515">
    <property type="entry name" value="MetI-like"/>
</dbReference>
<feature type="domain" description="ABC transmembrane type-1" evidence="8">
    <location>
        <begin position="49"/>
        <end position="231"/>
    </location>
</feature>
<feature type="transmembrane region" description="Helical" evidence="7">
    <location>
        <begin position="172"/>
        <end position="194"/>
    </location>
</feature>
<evidence type="ECO:0000256" key="1">
    <source>
        <dbReference type="ARBA" id="ARBA00004651"/>
    </source>
</evidence>
<reference evidence="9" key="1">
    <citation type="journal article" date="2021" name="Front. Microbiol.">
        <title>Generation of Tetracycline and Rifamycin Resistant Chlamydia Suis Recombinants.</title>
        <authorList>
            <person name="Marti H."/>
            <person name="Bommana S."/>
            <person name="Read T.D."/>
            <person name="Pesch T."/>
            <person name="Prahauser B."/>
            <person name="Dean D."/>
            <person name="Borel N."/>
        </authorList>
    </citation>
    <scope>NUCLEOTIDE SEQUENCE</scope>
    <source>
        <strain evidence="9">208.1</strain>
    </source>
</reference>
<comment type="similarity">
    <text evidence="7">Belongs to the binding-protein-dependent transport system permease family.</text>
</comment>
<feature type="transmembrane region" description="Helical" evidence="7">
    <location>
        <begin position="257"/>
        <end position="275"/>
    </location>
</feature>
<dbReference type="PANTHER" id="PTHR30151:SF20">
    <property type="entry name" value="ABC TRANSPORTER PERMEASE PROTEIN HI_0355-RELATED"/>
    <property type="match status" value="1"/>
</dbReference>
<name>A0AAQ0EMU8_9CHLA</name>
<keyword evidence="3" id="KW-1003">Cell membrane</keyword>
<dbReference type="SUPFAM" id="SSF53850">
    <property type="entry name" value="Periplasmic binding protein-like II"/>
    <property type="match status" value="1"/>
</dbReference>